<name>A0A8J2TW89_9MICO</name>
<keyword evidence="2" id="KW-1185">Reference proteome</keyword>
<dbReference type="InterPro" id="IPR007367">
    <property type="entry name" value="DUF433"/>
</dbReference>
<dbReference type="EMBL" id="BMFY01000003">
    <property type="protein sequence ID" value="GGA06916.1"/>
    <property type="molecule type" value="Genomic_DNA"/>
</dbReference>
<dbReference type="PANTHER" id="PTHR34849">
    <property type="entry name" value="SSL5025 PROTEIN"/>
    <property type="match status" value="1"/>
</dbReference>
<evidence type="ECO:0000313" key="2">
    <source>
        <dbReference type="Proteomes" id="UP000616114"/>
    </source>
</evidence>
<dbReference type="SUPFAM" id="SSF46689">
    <property type="entry name" value="Homeodomain-like"/>
    <property type="match status" value="1"/>
</dbReference>
<dbReference type="InterPro" id="IPR036388">
    <property type="entry name" value="WH-like_DNA-bd_sf"/>
</dbReference>
<comment type="caution">
    <text evidence="1">The sequence shown here is derived from an EMBL/GenBank/DDBJ whole genome shotgun (WGS) entry which is preliminary data.</text>
</comment>
<evidence type="ECO:0000313" key="1">
    <source>
        <dbReference type="EMBL" id="GGA06916.1"/>
    </source>
</evidence>
<evidence type="ECO:0008006" key="3">
    <source>
        <dbReference type="Google" id="ProtNLM"/>
    </source>
</evidence>
<reference evidence="1" key="1">
    <citation type="journal article" date="2014" name="Int. J. Syst. Evol. Microbiol.">
        <title>Complete genome sequence of Corynebacterium casei LMG S-19264T (=DSM 44701T), isolated from a smear-ripened cheese.</title>
        <authorList>
            <consortium name="US DOE Joint Genome Institute (JGI-PGF)"/>
            <person name="Walter F."/>
            <person name="Albersmeier A."/>
            <person name="Kalinowski J."/>
            <person name="Ruckert C."/>
        </authorList>
    </citation>
    <scope>NUCLEOTIDE SEQUENCE</scope>
    <source>
        <strain evidence="1">CGMCC 1.12785</strain>
    </source>
</reference>
<dbReference type="RefSeq" id="WP_188549550.1">
    <property type="nucleotide sequence ID" value="NZ_BMFY01000003.1"/>
</dbReference>
<accession>A0A8J2TW89</accession>
<organism evidence="1 2">
    <name type="scientific">Sediminivirga luteola</name>
    <dbReference type="NCBI Taxonomy" id="1774748"/>
    <lineage>
        <taxon>Bacteria</taxon>
        <taxon>Bacillati</taxon>
        <taxon>Actinomycetota</taxon>
        <taxon>Actinomycetes</taxon>
        <taxon>Micrococcales</taxon>
        <taxon>Brevibacteriaceae</taxon>
        <taxon>Sediminivirga</taxon>
    </lineage>
</organism>
<dbReference type="AlphaFoldDB" id="A0A8J2TW89"/>
<dbReference type="Gene3D" id="1.10.10.10">
    <property type="entry name" value="Winged helix-like DNA-binding domain superfamily/Winged helix DNA-binding domain"/>
    <property type="match status" value="1"/>
</dbReference>
<dbReference type="Proteomes" id="UP000616114">
    <property type="component" value="Unassembled WGS sequence"/>
</dbReference>
<proteinExistence type="predicted"/>
<dbReference type="PANTHER" id="PTHR34849:SF3">
    <property type="entry name" value="SSR2962 PROTEIN"/>
    <property type="match status" value="1"/>
</dbReference>
<sequence length="74" mass="8249">MATAVTRMDHITVDLAVMHGKPTARGTRTSVQNVREILASGMSFDEVLEDYPYLEHEDLLAALRSPDLRKSCFA</sequence>
<protein>
    <recommendedName>
        <fullName evidence="3">DUF433 domain-containing protein</fullName>
    </recommendedName>
</protein>
<dbReference type="Pfam" id="PF04255">
    <property type="entry name" value="DUF433"/>
    <property type="match status" value="1"/>
</dbReference>
<gene>
    <name evidence="1" type="ORF">GCM10011333_07000</name>
</gene>
<reference evidence="1" key="2">
    <citation type="submission" date="2020-09" db="EMBL/GenBank/DDBJ databases">
        <authorList>
            <person name="Sun Q."/>
            <person name="Zhou Y."/>
        </authorList>
    </citation>
    <scope>NUCLEOTIDE SEQUENCE</scope>
    <source>
        <strain evidence="1">CGMCC 1.12785</strain>
    </source>
</reference>
<dbReference type="InterPro" id="IPR009057">
    <property type="entry name" value="Homeodomain-like_sf"/>
</dbReference>